<comment type="caution">
    <text evidence="1">The sequence shown here is derived from an EMBL/GenBank/DDBJ whole genome shotgun (WGS) entry which is preliminary data.</text>
</comment>
<accession>A0ABR3FDX8</accession>
<sequence length="357" mass="40760">MTPDILHQLYHVGEKEIDARCRRFPPNHNIRLFMRGISGLSRVTGTKHQMIGKFLLALIIDIPLPGGASSGKLCAAVRSMLDFIYLAQYPLHSTDTLSLLRTSLTEFHNHKEIFVELGACPNFRIPKLHACQHFPAHFENFGTADNFNTEYTERLHIDLAKNAYRSTNRRDELPQMVLWLDRKEKLHRHTKFIKAIVSGSSVPPLLYDVDPGVTYERTMKMTVHPTSKSVKFSRLLSDYGAAHFCEALARYVVSIHEPELNTRALIQQAQSVYLPFARVPVWHRGKWTTPDIYNPLSNATVIVDSAHVNPARIDQRGHTVLVNVNDGGRFGVKGYRIGQVRAIFSLHRNKRYLDELF</sequence>
<dbReference type="Proteomes" id="UP001465976">
    <property type="component" value="Unassembled WGS sequence"/>
</dbReference>
<evidence type="ECO:0000313" key="2">
    <source>
        <dbReference type="Proteomes" id="UP001465976"/>
    </source>
</evidence>
<reference evidence="1 2" key="1">
    <citation type="submission" date="2024-02" db="EMBL/GenBank/DDBJ databases">
        <title>A draft genome for the cacao thread blight pathogen Marasmius crinis-equi.</title>
        <authorList>
            <person name="Cohen S.P."/>
            <person name="Baruah I.K."/>
            <person name="Amoako-Attah I."/>
            <person name="Bukari Y."/>
            <person name="Meinhardt L.W."/>
            <person name="Bailey B.A."/>
        </authorList>
    </citation>
    <scope>NUCLEOTIDE SEQUENCE [LARGE SCALE GENOMIC DNA]</scope>
    <source>
        <strain evidence="1 2">GH-76</strain>
    </source>
</reference>
<proteinExistence type="predicted"/>
<dbReference type="EMBL" id="JBAHYK010000502">
    <property type="protein sequence ID" value="KAL0573468.1"/>
    <property type="molecule type" value="Genomic_DNA"/>
</dbReference>
<protein>
    <submittedName>
        <fullName evidence="1">Uncharacterized protein</fullName>
    </submittedName>
</protein>
<evidence type="ECO:0000313" key="1">
    <source>
        <dbReference type="EMBL" id="KAL0573468.1"/>
    </source>
</evidence>
<keyword evidence="2" id="KW-1185">Reference proteome</keyword>
<name>A0ABR3FDX8_9AGAR</name>
<gene>
    <name evidence="1" type="ORF">V5O48_008495</name>
</gene>
<organism evidence="1 2">
    <name type="scientific">Marasmius crinis-equi</name>
    <dbReference type="NCBI Taxonomy" id="585013"/>
    <lineage>
        <taxon>Eukaryota</taxon>
        <taxon>Fungi</taxon>
        <taxon>Dikarya</taxon>
        <taxon>Basidiomycota</taxon>
        <taxon>Agaricomycotina</taxon>
        <taxon>Agaricomycetes</taxon>
        <taxon>Agaricomycetidae</taxon>
        <taxon>Agaricales</taxon>
        <taxon>Marasmiineae</taxon>
        <taxon>Marasmiaceae</taxon>
        <taxon>Marasmius</taxon>
    </lineage>
</organism>